<name>A0A482X3B9_LAOST</name>
<evidence type="ECO:0000256" key="1">
    <source>
        <dbReference type="ARBA" id="ARBA00004395"/>
    </source>
</evidence>
<keyword evidence="10" id="KW-1185">Reference proteome</keyword>
<dbReference type="InParanoid" id="A0A482X3B9"/>
<dbReference type="InterPro" id="IPR019335">
    <property type="entry name" value="COG7"/>
</dbReference>
<dbReference type="Pfam" id="PF10191">
    <property type="entry name" value="COG7"/>
    <property type="match status" value="2"/>
</dbReference>
<dbReference type="Proteomes" id="UP000291343">
    <property type="component" value="Unassembled WGS sequence"/>
</dbReference>
<evidence type="ECO:0000313" key="10">
    <source>
        <dbReference type="Proteomes" id="UP000291343"/>
    </source>
</evidence>
<proteinExistence type="inferred from homology"/>
<dbReference type="AlphaFoldDB" id="A0A482X3B9"/>
<evidence type="ECO:0000256" key="6">
    <source>
        <dbReference type="ARBA" id="ARBA00023034"/>
    </source>
</evidence>
<protein>
    <recommendedName>
        <fullName evidence="3">Conserved oligomeric Golgi complex subunit 7</fullName>
    </recommendedName>
    <alternativeName>
        <fullName evidence="8">Component of oligomeric Golgi complex 7</fullName>
    </alternativeName>
</protein>
<keyword evidence="6" id="KW-0333">Golgi apparatus</keyword>
<dbReference type="GO" id="GO:0006886">
    <property type="term" value="P:intracellular protein transport"/>
    <property type="evidence" value="ECO:0007669"/>
    <property type="project" value="InterPro"/>
</dbReference>
<reference evidence="9 10" key="1">
    <citation type="journal article" date="2017" name="Gigascience">
        <title>Genome sequence of the small brown planthopper, Laodelphax striatellus.</title>
        <authorList>
            <person name="Zhu J."/>
            <person name="Jiang F."/>
            <person name="Wang X."/>
            <person name="Yang P."/>
            <person name="Bao Y."/>
            <person name="Zhao W."/>
            <person name="Wang W."/>
            <person name="Lu H."/>
            <person name="Wang Q."/>
            <person name="Cui N."/>
            <person name="Li J."/>
            <person name="Chen X."/>
            <person name="Luo L."/>
            <person name="Yu J."/>
            <person name="Kang L."/>
            <person name="Cui F."/>
        </authorList>
    </citation>
    <scope>NUCLEOTIDE SEQUENCE [LARGE SCALE GENOMIC DNA]</scope>
    <source>
        <strain evidence="9">Lst14</strain>
    </source>
</reference>
<dbReference type="STRING" id="195883.A0A482X3B9"/>
<evidence type="ECO:0000256" key="8">
    <source>
        <dbReference type="ARBA" id="ARBA00031345"/>
    </source>
</evidence>
<keyword evidence="4" id="KW-0813">Transport</keyword>
<accession>A0A482X3B9</accession>
<dbReference type="FunCoup" id="A0A482X3B9">
    <property type="interactions" value="788"/>
</dbReference>
<comment type="caution">
    <text evidence="9">The sequence shown here is derived from an EMBL/GenBank/DDBJ whole genome shotgun (WGS) entry which is preliminary data.</text>
</comment>
<keyword evidence="5" id="KW-0653">Protein transport</keyword>
<evidence type="ECO:0000256" key="2">
    <source>
        <dbReference type="ARBA" id="ARBA00005831"/>
    </source>
</evidence>
<dbReference type="GO" id="GO:0000139">
    <property type="term" value="C:Golgi membrane"/>
    <property type="evidence" value="ECO:0007669"/>
    <property type="project" value="UniProtKB-SubCell"/>
</dbReference>
<dbReference type="GO" id="GO:0017119">
    <property type="term" value="C:Golgi transport complex"/>
    <property type="evidence" value="ECO:0007669"/>
    <property type="project" value="InterPro"/>
</dbReference>
<dbReference type="GO" id="GO:0006890">
    <property type="term" value="P:retrograde vesicle-mediated transport, Golgi to endoplasmic reticulum"/>
    <property type="evidence" value="ECO:0007669"/>
    <property type="project" value="TreeGrafter"/>
</dbReference>
<dbReference type="PANTHER" id="PTHR21443">
    <property type="entry name" value="CONSERVED OLIGOMERIC GOLGI COMPLEX COMPONENT 7"/>
    <property type="match status" value="1"/>
</dbReference>
<evidence type="ECO:0000256" key="3">
    <source>
        <dbReference type="ARBA" id="ARBA00020984"/>
    </source>
</evidence>
<evidence type="ECO:0000313" key="9">
    <source>
        <dbReference type="EMBL" id="RZF40162.1"/>
    </source>
</evidence>
<comment type="similarity">
    <text evidence="2">Belongs to the COG7 family.</text>
</comment>
<keyword evidence="7" id="KW-0472">Membrane</keyword>
<dbReference type="OrthoDB" id="245173at2759"/>
<evidence type="ECO:0000256" key="4">
    <source>
        <dbReference type="ARBA" id="ARBA00022448"/>
    </source>
</evidence>
<dbReference type="GO" id="GO:0007030">
    <property type="term" value="P:Golgi organization"/>
    <property type="evidence" value="ECO:0007669"/>
    <property type="project" value="TreeGrafter"/>
</dbReference>
<sequence length="372" mass="40459">MARYAALEEAHTAQQLRGVVMGTSRDDLMDAVQGLGQSIPTAISIATDACKRCVAFTEGCAFPGLIKALKVYFSSYLDLYSGVLRQLEANRAEHETWNVFQMCLTLLQTTGELLIELKRLDQDLIQNILECSRKESFNAFITILLVPLAQQELRQLISAIQDGVTSSCLESVTLSVEKFCREVHYTTYKVIFSPVSLLLDTASHSWSAPPSKAASYAHNMPDYSFAPQEYITEIGEYLMTLPQHLEPFLMRDNPALTGALHVGGGEGAAAQAGGGGGFADLLLGMVARGTCQTYLDHILAVSQLTPAASKQLAIDIKYLGNVLEDLGFGLLDSLQHVSVLLKVPAEEYQSQTTGAPPKLVAAVRQMRNIPST</sequence>
<evidence type="ECO:0000256" key="5">
    <source>
        <dbReference type="ARBA" id="ARBA00022927"/>
    </source>
</evidence>
<evidence type="ECO:0000256" key="7">
    <source>
        <dbReference type="ARBA" id="ARBA00023136"/>
    </source>
</evidence>
<dbReference type="PANTHER" id="PTHR21443:SF0">
    <property type="entry name" value="CONSERVED OLIGOMERIC GOLGI COMPLEX SUBUNIT 7"/>
    <property type="match status" value="1"/>
</dbReference>
<dbReference type="SMR" id="A0A482X3B9"/>
<dbReference type="EMBL" id="QKKF02019350">
    <property type="protein sequence ID" value="RZF40162.1"/>
    <property type="molecule type" value="Genomic_DNA"/>
</dbReference>
<gene>
    <name evidence="9" type="ORF">LSTR_LSTR010114</name>
</gene>
<organism evidence="9 10">
    <name type="scientific">Laodelphax striatellus</name>
    <name type="common">Small brown planthopper</name>
    <name type="synonym">Delphax striatella</name>
    <dbReference type="NCBI Taxonomy" id="195883"/>
    <lineage>
        <taxon>Eukaryota</taxon>
        <taxon>Metazoa</taxon>
        <taxon>Ecdysozoa</taxon>
        <taxon>Arthropoda</taxon>
        <taxon>Hexapoda</taxon>
        <taxon>Insecta</taxon>
        <taxon>Pterygota</taxon>
        <taxon>Neoptera</taxon>
        <taxon>Paraneoptera</taxon>
        <taxon>Hemiptera</taxon>
        <taxon>Auchenorrhyncha</taxon>
        <taxon>Fulgoroidea</taxon>
        <taxon>Delphacidae</taxon>
        <taxon>Criomorphinae</taxon>
        <taxon>Laodelphax</taxon>
    </lineage>
</organism>
<comment type="subcellular location">
    <subcellularLocation>
        <location evidence="1">Golgi apparatus membrane</location>
        <topology evidence="1">Peripheral membrane protein</topology>
    </subcellularLocation>
</comment>